<proteinExistence type="predicted"/>
<organism evidence="1 2">
    <name type="scientific">Naganishia vaughanmartiniae</name>
    <dbReference type="NCBI Taxonomy" id="1424756"/>
    <lineage>
        <taxon>Eukaryota</taxon>
        <taxon>Fungi</taxon>
        <taxon>Dikarya</taxon>
        <taxon>Basidiomycota</taxon>
        <taxon>Agaricomycotina</taxon>
        <taxon>Tremellomycetes</taxon>
        <taxon>Filobasidiales</taxon>
        <taxon>Filobasidiaceae</taxon>
        <taxon>Naganishia</taxon>
    </lineage>
</organism>
<sequence>MDGVMDPDEMRALARMIDFDSSQQESKIVIHAGVDPRMDELLALLEGKSDLDKLSDFDAATDELLLSIEPNSLRSQLSDISVHMMPQLGCLIQVQSGPDRPQRDIPQDWSLQFHDDDGHEYYKNVTMRQLDNTLGDLLGQQADLTVDIAEDLAIEVRKAEAMLLEIDQVVAELDCILAMTATCETFGLVRPRMVDENVLIIQKGRHILYEMANETYISNDTDMRNASDAKGEAEDDAIEETQDQSLTSAFQMLITGANGLRSTFGRLRQERLRQTGGQKGMLILFRTTD</sequence>
<gene>
    <name evidence="1" type="ORF">QFC22_002232</name>
</gene>
<name>A0ACC2XCF4_9TREE</name>
<comment type="caution">
    <text evidence="1">The sequence shown here is derived from an EMBL/GenBank/DDBJ whole genome shotgun (WGS) entry which is preliminary data.</text>
</comment>
<evidence type="ECO:0000313" key="2">
    <source>
        <dbReference type="Proteomes" id="UP001243375"/>
    </source>
</evidence>
<dbReference type="Proteomes" id="UP001243375">
    <property type="component" value="Unassembled WGS sequence"/>
</dbReference>
<evidence type="ECO:0000313" key="1">
    <source>
        <dbReference type="EMBL" id="KAJ9121612.1"/>
    </source>
</evidence>
<reference evidence="1" key="1">
    <citation type="submission" date="2023-04" db="EMBL/GenBank/DDBJ databases">
        <title>Draft Genome sequencing of Naganishia species isolated from polar environments using Oxford Nanopore Technology.</title>
        <authorList>
            <person name="Leo P."/>
            <person name="Venkateswaran K."/>
        </authorList>
    </citation>
    <scope>NUCLEOTIDE SEQUENCE</scope>
    <source>
        <strain evidence="1">MNA-CCFEE 5425</strain>
    </source>
</reference>
<dbReference type="EMBL" id="JASBWU010000005">
    <property type="protein sequence ID" value="KAJ9121612.1"/>
    <property type="molecule type" value="Genomic_DNA"/>
</dbReference>
<keyword evidence="2" id="KW-1185">Reference proteome</keyword>
<accession>A0ACC2XCF4</accession>
<protein>
    <submittedName>
        <fullName evidence="1">Uncharacterized protein</fullName>
    </submittedName>
</protein>